<protein>
    <submittedName>
        <fullName evidence="4">Class I SAM-dependent methyltransferase</fullName>
    </submittedName>
</protein>
<gene>
    <name evidence="4" type="ORF">HGA08_28640</name>
</gene>
<dbReference type="PANTHER" id="PTHR44942:SF4">
    <property type="entry name" value="METHYLTRANSFERASE TYPE 11 DOMAIN-CONTAINING PROTEIN"/>
    <property type="match status" value="1"/>
</dbReference>
<proteinExistence type="predicted"/>
<evidence type="ECO:0000259" key="3">
    <source>
        <dbReference type="Pfam" id="PF13649"/>
    </source>
</evidence>
<evidence type="ECO:0000256" key="2">
    <source>
        <dbReference type="ARBA" id="ARBA00022679"/>
    </source>
</evidence>
<dbReference type="CDD" id="cd02440">
    <property type="entry name" value="AdoMet_MTases"/>
    <property type="match status" value="1"/>
</dbReference>
<keyword evidence="5" id="KW-1185">Reference proteome</keyword>
<accession>A0A846Y5P7</accession>
<dbReference type="InterPro" id="IPR051052">
    <property type="entry name" value="Diverse_substrate_MTase"/>
</dbReference>
<dbReference type="SUPFAM" id="SSF53335">
    <property type="entry name" value="S-adenosyl-L-methionine-dependent methyltransferases"/>
    <property type="match status" value="1"/>
</dbReference>
<dbReference type="InterPro" id="IPR041698">
    <property type="entry name" value="Methyltransf_25"/>
</dbReference>
<name>A0A846Y5P7_9NOCA</name>
<dbReference type="EMBL" id="JAAXOP010000025">
    <property type="protein sequence ID" value="NKY54167.1"/>
    <property type="molecule type" value="Genomic_DNA"/>
</dbReference>
<sequence length="270" mass="29290">MPYDPNGLFTGAAPYYAAYRPGYPPEVFTTLRERFGLDRTQQVLDLGCGTGRLTLPLAKLVAHIHAVDPDSGMLDHAATLAAAAGIDTITWHHTDASHLAELDLPMLDLTTFGASFHWTDRPSLLADLDHRIVPRGAVVVVSGGPPGSAVAPPWQDLVTEVRTAHLGPDRRAGAGTYQHPHLGHAEVLAASPFSDIDTRTWTRELDGDIDSVVGLQFSYSYSAPSQFADEKARARFETDLHAALTDRFGTDAVLTEHHTTELIIATRPTR</sequence>
<feature type="domain" description="Methyltransferase" evidence="3">
    <location>
        <begin position="43"/>
        <end position="128"/>
    </location>
</feature>
<dbReference type="AlphaFoldDB" id="A0A846Y5P7"/>
<keyword evidence="1 4" id="KW-0489">Methyltransferase</keyword>
<keyword evidence="2 4" id="KW-0808">Transferase</keyword>
<organism evidence="4 5">
    <name type="scientific">Nocardia vermiculata</name>
    <dbReference type="NCBI Taxonomy" id="257274"/>
    <lineage>
        <taxon>Bacteria</taxon>
        <taxon>Bacillati</taxon>
        <taxon>Actinomycetota</taxon>
        <taxon>Actinomycetes</taxon>
        <taxon>Mycobacteriales</taxon>
        <taxon>Nocardiaceae</taxon>
        <taxon>Nocardia</taxon>
    </lineage>
</organism>
<dbReference type="GO" id="GO:0032259">
    <property type="term" value="P:methylation"/>
    <property type="evidence" value="ECO:0007669"/>
    <property type="project" value="UniProtKB-KW"/>
</dbReference>
<evidence type="ECO:0000313" key="5">
    <source>
        <dbReference type="Proteomes" id="UP000565711"/>
    </source>
</evidence>
<reference evidence="4 5" key="1">
    <citation type="submission" date="2020-04" db="EMBL/GenBank/DDBJ databases">
        <title>MicrobeNet Type strains.</title>
        <authorList>
            <person name="Nicholson A.C."/>
        </authorList>
    </citation>
    <scope>NUCLEOTIDE SEQUENCE [LARGE SCALE GENOMIC DNA]</scope>
    <source>
        <strain evidence="4 5">JCM 12354</strain>
    </source>
</reference>
<dbReference type="GO" id="GO:0008168">
    <property type="term" value="F:methyltransferase activity"/>
    <property type="evidence" value="ECO:0007669"/>
    <property type="project" value="UniProtKB-KW"/>
</dbReference>
<evidence type="ECO:0000256" key="1">
    <source>
        <dbReference type="ARBA" id="ARBA00022603"/>
    </source>
</evidence>
<dbReference type="Gene3D" id="3.40.50.150">
    <property type="entry name" value="Vaccinia Virus protein VP39"/>
    <property type="match status" value="1"/>
</dbReference>
<dbReference type="InterPro" id="IPR029063">
    <property type="entry name" value="SAM-dependent_MTases_sf"/>
</dbReference>
<dbReference type="Proteomes" id="UP000565711">
    <property type="component" value="Unassembled WGS sequence"/>
</dbReference>
<dbReference type="Pfam" id="PF13649">
    <property type="entry name" value="Methyltransf_25"/>
    <property type="match status" value="1"/>
</dbReference>
<dbReference type="RefSeq" id="WP_067879582.1">
    <property type="nucleotide sequence ID" value="NZ_JAAXOP010000025.1"/>
</dbReference>
<evidence type="ECO:0000313" key="4">
    <source>
        <dbReference type="EMBL" id="NKY54167.1"/>
    </source>
</evidence>
<dbReference type="PANTHER" id="PTHR44942">
    <property type="entry name" value="METHYLTRANSF_11 DOMAIN-CONTAINING PROTEIN"/>
    <property type="match status" value="1"/>
</dbReference>
<comment type="caution">
    <text evidence="4">The sequence shown here is derived from an EMBL/GenBank/DDBJ whole genome shotgun (WGS) entry which is preliminary data.</text>
</comment>